<dbReference type="EMBL" id="JACIDW010000028">
    <property type="protein sequence ID" value="MBB3967008.1"/>
    <property type="molecule type" value="Genomic_DNA"/>
</dbReference>
<dbReference type="AlphaFoldDB" id="A0A7W6CXQ2"/>
<organism evidence="1 2">
    <name type="scientific">Rhizobium metallidurans</name>
    <dbReference type="NCBI Taxonomy" id="1265931"/>
    <lineage>
        <taxon>Bacteria</taxon>
        <taxon>Pseudomonadati</taxon>
        <taxon>Pseudomonadota</taxon>
        <taxon>Alphaproteobacteria</taxon>
        <taxon>Hyphomicrobiales</taxon>
        <taxon>Rhizobiaceae</taxon>
        <taxon>Rhizobium/Agrobacterium group</taxon>
        <taxon>Rhizobium</taxon>
    </lineage>
</organism>
<gene>
    <name evidence="1" type="ORF">GGQ67_004701</name>
</gene>
<comment type="caution">
    <text evidence="1">The sequence shown here is derived from an EMBL/GenBank/DDBJ whole genome shotgun (WGS) entry which is preliminary data.</text>
</comment>
<keyword evidence="2" id="KW-1185">Reference proteome</keyword>
<dbReference type="Proteomes" id="UP000582090">
    <property type="component" value="Unassembled WGS sequence"/>
</dbReference>
<sequence length="73" mass="8119">MLQSDSVQSGPTLREAIKCDCPRAAGLKRLDAFLQEHDVKRVGFEASGGYEWRLMVHLRGKKVSTNLGAIQTF</sequence>
<reference evidence="1 2" key="1">
    <citation type="submission" date="2020-08" db="EMBL/GenBank/DDBJ databases">
        <title>Genomic Encyclopedia of Type Strains, Phase IV (KMG-IV): sequencing the most valuable type-strain genomes for metagenomic binning, comparative biology and taxonomic classification.</title>
        <authorList>
            <person name="Goeker M."/>
        </authorList>
    </citation>
    <scope>NUCLEOTIDE SEQUENCE [LARGE SCALE GENOMIC DNA]</scope>
    <source>
        <strain evidence="1 2">DSM 26575</strain>
    </source>
</reference>
<protein>
    <submittedName>
        <fullName evidence="1">Uncharacterized protein</fullName>
    </submittedName>
</protein>
<name>A0A7W6CXQ2_9HYPH</name>
<dbReference type="RefSeq" id="WP_183902455.1">
    <property type="nucleotide sequence ID" value="NZ_JACIDW010000028.1"/>
</dbReference>
<evidence type="ECO:0000313" key="2">
    <source>
        <dbReference type="Proteomes" id="UP000582090"/>
    </source>
</evidence>
<accession>A0A7W6CXQ2</accession>
<evidence type="ECO:0000313" key="1">
    <source>
        <dbReference type="EMBL" id="MBB3967008.1"/>
    </source>
</evidence>
<proteinExistence type="predicted"/>